<protein>
    <submittedName>
        <fullName evidence="12">Uncharacterized protein</fullName>
    </submittedName>
</protein>
<name>A0AA39XBQ5_9PEZI</name>
<keyword evidence="13" id="KW-1185">Reference proteome</keyword>
<keyword evidence="9" id="KW-0443">Lipid metabolism</keyword>
<comment type="pathway">
    <text evidence="2">Lipid metabolism.</text>
</comment>
<comment type="caution">
    <text evidence="12">The sequence shown here is derived from an EMBL/GenBank/DDBJ whole genome shotgun (WGS) entry which is preliminary data.</text>
</comment>
<dbReference type="GO" id="GO:0016020">
    <property type="term" value="C:membrane"/>
    <property type="evidence" value="ECO:0007669"/>
    <property type="project" value="UniProtKB-SubCell"/>
</dbReference>
<evidence type="ECO:0000313" key="13">
    <source>
        <dbReference type="Proteomes" id="UP001174934"/>
    </source>
</evidence>
<evidence type="ECO:0000256" key="4">
    <source>
        <dbReference type="ARBA" id="ARBA00022692"/>
    </source>
</evidence>
<evidence type="ECO:0000256" key="7">
    <source>
        <dbReference type="ARBA" id="ARBA00023002"/>
    </source>
</evidence>
<keyword evidence="6 11" id="KW-1133">Transmembrane helix</keyword>
<accession>A0AA39XBQ5</accession>
<reference evidence="12" key="1">
    <citation type="submission" date="2023-06" db="EMBL/GenBank/DDBJ databases">
        <title>Genome-scale phylogeny and comparative genomics of the fungal order Sordariales.</title>
        <authorList>
            <consortium name="Lawrence Berkeley National Laboratory"/>
            <person name="Hensen N."/>
            <person name="Bonometti L."/>
            <person name="Westerberg I."/>
            <person name="Brannstrom I.O."/>
            <person name="Guillou S."/>
            <person name="Cros-Aarteil S."/>
            <person name="Calhoun S."/>
            <person name="Haridas S."/>
            <person name="Kuo A."/>
            <person name="Mondo S."/>
            <person name="Pangilinan J."/>
            <person name="Riley R."/>
            <person name="LaButti K."/>
            <person name="Andreopoulos B."/>
            <person name="Lipzen A."/>
            <person name="Chen C."/>
            <person name="Yanf M."/>
            <person name="Daum C."/>
            <person name="Ng V."/>
            <person name="Clum A."/>
            <person name="Steindorff A."/>
            <person name="Ohm R."/>
            <person name="Martin F."/>
            <person name="Silar P."/>
            <person name="Natvig D."/>
            <person name="Lalanne C."/>
            <person name="Gautier V."/>
            <person name="Ament-velasquez S.L."/>
            <person name="Kruys A."/>
            <person name="Hutchinson M.I."/>
            <person name="Powell A.J."/>
            <person name="Barry K."/>
            <person name="Miller A.N."/>
            <person name="Grigoriev I.V."/>
            <person name="Debuchy R."/>
            <person name="Gladieux P."/>
            <person name="Thoren M.H."/>
            <person name="Johannesson H."/>
        </authorList>
    </citation>
    <scope>NUCLEOTIDE SEQUENCE</scope>
    <source>
        <strain evidence="12">SMH3391-2</strain>
    </source>
</reference>
<evidence type="ECO:0000313" key="12">
    <source>
        <dbReference type="EMBL" id="KAK0630315.1"/>
    </source>
</evidence>
<keyword evidence="5" id="KW-0479">Metal-binding</keyword>
<evidence type="ECO:0000256" key="1">
    <source>
        <dbReference type="ARBA" id="ARBA00004141"/>
    </source>
</evidence>
<dbReference type="GO" id="GO:0006629">
    <property type="term" value="P:lipid metabolic process"/>
    <property type="evidence" value="ECO:0007669"/>
    <property type="project" value="UniProtKB-KW"/>
</dbReference>
<dbReference type="PANTHER" id="PTHR19353:SF30">
    <property type="entry name" value="DELTA 8-(E)-SPHINGOLIPID DESATURASE"/>
    <property type="match status" value="1"/>
</dbReference>
<dbReference type="GO" id="GO:0046872">
    <property type="term" value="F:metal ion binding"/>
    <property type="evidence" value="ECO:0007669"/>
    <property type="project" value="UniProtKB-KW"/>
</dbReference>
<evidence type="ECO:0000256" key="6">
    <source>
        <dbReference type="ARBA" id="ARBA00022989"/>
    </source>
</evidence>
<keyword evidence="8" id="KW-0408">Iron</keyword>
<dbReference type="GO" id="GO:0016717">
    <property type="term" value="F:oxidoreductase activity, acting on paired donors, with oxidation of a pair of donors resulting in the reduction of molecular oxygen to two molecules of water"/>
    <property type="evidence" value="ECO:0007669"/>
    <property type="project" value="TreeGrafter"/>
</dbReference>
<dbReference type="EMBL" id="JAULSR010000002">
    <property type="protein sequence ID" value="KAK0630315.1"/>
    <property type="molecule type" value="Genomic_DNA"/>
</dbReference>
<evidence type="ECO:0000256" key="2">
    <source>
        <dbReference type="ARBA" id="ARBA00005189"/>
    </source>
</evidence>
<comment type="similarity">
    <text evidence="3">Belongs to the fatty acid desaturase type 1 family.</text>
</comment>
<evidence type="ECO:0000256" key="9">
    <source>
        <dbReference type="ARBA" id="ARBA00023098"/>
    </source>
</evidence>
<evidence type="ECO:0000256" key="11">
    <source>
        <dbReference type="SAM" id="Phobius"/>
    </source>
</evidence>
<proteinExistence type="inferred from homology"/>
<keyword evidence="4 11" id="KW-0812">Transmembrane</keyword>
<keyword evidence="10 11" id="KW-0472">Membrane</keyword>
<keyword evidence="7" id="KW-0560">Oxidoreductase</keyword>
<evidence type="ECO:0000256" key="5">
    <source>
        <dbReference type="ARBA" id="ARBA00022723"/>
    </source>
</evidence>
<dbReference type="Proteomes" id="UP001174934">
    <property type="component" value="Unassembled WGS sequence"/>
</dbReference>
<evidence type="ECO:0000256" key="3">
    <source>
        <dbReference type="ARBA" id="ARBA00009295"/>
    </source>
</evidence>
<dbReference type="PANTHER" id="PTHR19353">
    <property type="entry name" value="FATTY ACID DESATURASE 2"/>
    <property type="match status" value="1"/>
</dbReference>
<sequence length="142" mass="16522">MRGEHLEAADSLQKYPSLDIATQTAISAEYQALHQLVQEKGLYDCPYSEYGKEMARYTALFCIFLWLLHVQWYKTSALFLGMFWQQIMFTAHDAGHRGITGNFIIDTVIAYVVSYWHVYSQPWPRRVLCLAPDPNHHGRRLP</sequence>
<organism evidence="12 13">
    <name type="scientific">Bombardia bombarda</name>
    <dbReference type="NCBI Taxonomy" id="252184"/>
    <lineage>
        <taxon>Eukaryota</taxon>
        <taxon>Fungi</taxon>
        <taxon>Dikarya</taxon>
        <taxon>Ascomycota</taxon>
        <taxon>Pezizomycotina</taxon>
        <taxon>Sordariomycetes</taxon>
        <taxon>Sordariomycetidae</taxon>
        <taxon>Sordariales</taxon>
        <taxon>Lasiosphaeriaceae</taxon>
        <taxon>Bombardia</taxon>
    </lineage>
</organism>
<dbReference type="InterPro" id="IPR012171">
    <property type="entry name" value="Fatty_acid_desaturase"/>
</dbReference>
<evidence type="ECO:0000256" key="8">
    <source>
        <dbReference type="ARBA" id="ARBA00023004"/>
    </source>
</evidence>
<dbReference type="AlphaFoldDB" id="A0AA39XBQ5"/>
<feature type="transmembrane region" description="Helical" evidence="11">
    <location>
        <begin position="54"/>
        <end position="73"/>
    </location>
</feature>
<comment type="subcellular location">
    <subcellularLocation>
        <location evidence="1">Membrane</location>
        <topology evidence="1">Multi-pass membrane protein</topology>
    </subcellularLocation>
</comment>
<evidence type="ECO:0000256" key="10">
    <source>
        <dbReference type="ARBA" id="ARBA00023136"/>
    </source>
</evidence>
<gene>
    <name evidence="12" type="ORF">B0T17DRAFT_218452</name>
</gene>